<keyword evidence="10" id="KW-1185">Reference proteome</keyword>
<accession>A0A0L7L6D1</accession>
<evidence type="ECO:0000256" key="1">
    <source>
        <dbReference type="ARBA" id="ARBA00000485"/>
    </source>
</evidence>
<reference evidence="9 10" key="1">
    <citation type="journal article" date="2015" name="Genome Biol. Evol.">
        <title>The genome of winter moth (Operophtera brumata) provides a genomic perspective on sexual dimorphism and phenology.</title>
        <authorList>
            <person name="Derks M.F."/>
            <person name="Smit S."/>
            <person name="Salis L."/>
            <person name="Schijlen E."/>
            <person name="Bossers A."/>
            <person name="Mateman C."/>
            <person name="Pijl A.S."/>
            <person name="de Ridder D."/>
            <person name="Groenen M.A."/>
            <person name="Visser M.E."/>
            <person name="Megens H.J."/>
        </authorList>
    </citation>
    <scope>NUCLEOTIDE SEQUENCE [LARGE SCALE GENOMIC DNA]</scope>
    <source>
        <strain evidence="9">WM2013NL</strain>
        <tissue evidence="9">Head and thorax</tissue>
    </source>
</reference>
<keyword evidence="6" id="KW-0833">Ubl conjugation pathway</keyword>
<dbReference type="GO" id="GO:0061631">
    <property type="term" value="F:ubiquitin conjugating enzyme activity"/>
    <property type="evidence" value="ECO:0007669"/>
    <property type="project" value="UniProtKB-EC"/>
</dbReference>
<proteinExistence type="predicted"/>
<evidence type="ECO:0000313" key="9">
    <source>
        <dbReference type="EMBL" id="KOB70965.1"/>
    </source>
</evidence>
<dbReference type="Gene3D" id="3.10.110.10">
    <property type="entry name" value="Ubiquitin Conjugating Enzyme"/>
    <property type="match status" value="1"/>
</dbReference>
<evidence type="ECO:0000259" key="8">
    <source>
        <dbReference type="PROSITE" id="PS50127"/>
    </source>
</evidence>
<protein>
    <recommendedName>
        <fullName evidence="3">E2 ubiquitin-conjugating enzyme</fullName>
        <ecNumber evidence="3">2.3.2.23</ecNumber>
    </recommendedName>
</protein>
<dbReference type="GO" id="GO:0006511">
    <property type="term" value="P:ubiquitin-dependent protein catabolic process"/>
    <property type="evidence" value="ECO:0007669"/>
    <property type="project" value="UniProtKB-ARBA"/>
</dbReference>
<dbReference type="FunFam" id="3.10.110.10:FF:000101">
    <property type="entry name" value="Ubiquitin-conjugating enzyme E2 D2"/>
    <property type="match status" value="1"/>
</dbReference>
<evidence type="ECO:0000256" key="4">
    <source>
        <dbReference type="ARBA" id="ARBA00022679"/>
    </source>
</evidence>
<evidence type="ECO:0000256" key="7">
    <source>
        <dbReference type="ARBA" id="ARBA00022840"/>
    </source>
</evidence>
<dbReference type="EC" id="2.3.2.23" evidence="3"/>
<sequence length="159" mass="17971">MLRDRRSRQQTVSTRRIQKELAEIKLDPPPNCTASPDGDDLYKWVCSIEGPVGSVYEGGVFFVDMILPQSYPFDPPFVQFRTHIYHCNISCSAICLDILQNNWSSAFTIAKVVLSICSLLTDCNPADPLDGGIANLYVNDRAEHDRIARIWTKRYASKT</sequence>
<dbReference type="EMBL" id="JTDY01002675">
    <property type="protein sequence ID" value="KOB70965.1"/>
    <property type="molecule type" value="Genomic_DNA"/>
</dbReference>
<dbReference type="OrthoDB" id="9973183at2759"/>
<evidence type="ECO:0000256" key="6">
    <source>
        <dbReference type="ARBA" id="ARBA00022786"/>
    </source>
</evidence>
<evidence type="ECO:0000256" key="3">
    <source>
        <dbReference type="ARBA" id="ARBA00012486"/>
    </source>
</evidence>
<dbReference type="SMART" id="SM00212">
    <property type="entry name" value="UBCc"/>
    <property type="match status" value="1"/>
</dbReference>
<organism evidence="9 10">
    <name type="scientific">Operophtera brumata</name>
    <name type="common">Winter moth</name>
    <name type="synonym">Phalaena brumata</name>
    <dbReference type="NCBI Taxonomy" id="104452"/>
    <lineage>
        <taxon>Eukaryota</taxon>
        <taxon>Metazoa</taxon>
        <taxon>Ecdysozoa</taxon>
        <taxon>Arthropoda</taxon>
        <taxon>Hexapoda</taxon>
        <taxon>Insecta</taxon>
        <taxon>Pterygota</taxon>
        <taxon>Neoptera</taxon>
        <taxon>Endopterygota</taxon>
        <taxon>Lepidoptera</taxon>
        <taxon>Glossata</taxon>
        <taxon>Ditrysia</taxon>
        <taxon>Geometroidea</taxon>
        <taxon>Geometridae</taxon>
        <taxon>Larentiinae</taxon>
        <taxon>Operophtera</taxon>
    </lineage>
</organism>
<dbReference type="Proteomes" id="UP000037510">
    <property type="component" value="Unassembled WGS sequence"/>
</dbReference>
<dbReference type="PANTHER" id="PTHR24068">
    <property type="entry name" value="UBIQUITIN-CONJUGATING ENZYME E2"/>
    <property type="match status" value="1"/>
</dbReference>
<comment type="catalytic activity">
    <reaction evidence="1">
        <text>S-ubiquitinyl-[E1 ubiquitin-activating enzyme]-L-cysteine + [E2 ubiquitin-conjugating enzyme]-L-cysteine = [E1 ubiquitin-activating enzyme]-L-cysteine + S-ubiquitinyl-[E2 ubiquitin-conjugating enzyme]-L-cysteine.</text>
        <dbReference type="EC" id="2.3.2.23"/>
    </reaction>
</comment>
<evidence type="ECO:0000256" key="5">
    <source>
        <dbReference type="ARBA" id="ARBA00022741"/>
    </source>
</evidence>
<keyword evidence="4" id="KW-0808">Transferase</keyword>
<dbReference type="AlphaFoldDB" id="A0A0L7L6D1"/>
<dbReference type="Pfam" id="PF00179">
    <property type="entry name" value="UQ_con"/>
    <property type="match status" value="1"/>
</dbReference>
<dbReference type="InterPro" id="IPR000608">
    <property type="entry name" value="UBC"/>
</dbReference>
<keyword evidence="5" id="KW-0547">Nucleotide-binding</keyword>
<feature type="domain" description="UBC core" evidence="8">
    <location>
        <begin position="12"/>
        <end position="157"/>
    </location>
</feature>
<evidence type="ECO:0000313" key="10">
    <source>
        <dbReference type="Proteomes" id="UP000037510"/>
    </source>
</evidence>
<dbReference type="SUPFAM" id="SSF54495">
    <property type="entry name" value="UBC-like"/>
    <property type="match status" value="1"/>
</dbReference>
<gene>
    <name evidence="9" type="ORF">OBRU01_08700</name>
</gene>
<dbReference type="InterPro" id="IPR016135">
    <property type="entry name" value="UBQ-conjugating_enzyme/RWD"/>
</dbReference>
<comment type="caution">
    <text evidence="9">The sequence shown here is derived from an EMBL/GenBank/DDBJ whole genome shotgun (WGS) entry which is preliminary data.</text>
</comment>
<keyword evidence="7" id="KW-0067">ATP-binding</keyword>
<dbReference type="GO" id="GO:0005524">
    <property type="term" value="F:ATP binding"/>
    <property type="evidence" value="ECO:0007669"/>
    <property type="project" value="UniProtKB-KW"/>
</dbReference>
<dbReference type="STRING" id="104452.A0A0L7L6D1"/>
<name>A0A0L7L6D1_OPEBR</name>
<dbReference type="PROSITE" id="PS50127">
    <property type="entry name" value="UBC_2"/>
    <property type="match status" value="1"/>
</dbReference>
<comment type="pathway">
    <text evidence="2">Protein modification; protein ubiquitination.</text>
</comment>
<evidence type="ECO:0000256" key="2">
    <source>
        <dbReference type="ARBA" id="ARBA00004906"/>
    </source>
</evidence>